<dbReference type="PROSITE" id="PS00409">
    <property type="entry name" value="PROKAR_NTER_METHYL"/>
    <property type="match status" value="1"/>
</dbReference>
<proteinExistence type="predicted"/>
<dbReference type="SUPFAM" id="SSF54523">
    <property type="entry name" value="Pili subunits"/>
    <property type="match status" value="1"/>
</dbReference>
<organism evidence="2 3">
    <name type="scientific">Paludisphaera mucosa</name>
    <dbReference type="NCBI Taxonomy" id="3030827"/>
    <lineage>
        <taxon>Bacteria</taxon>
        <taxon>Pseudomonadati</taxon>
        <taxon>Planctomycetota</taxon>
        <taxon>Planctomycetia</taxon>
        <taxon>Isosphaerales</taxon>
        <taxon>Isosphaeraceae</taxon>
        <taxon>Paludisphaera</taxon>
    </lineage>
</organism>
<dbReference type="NCBIfam" id="TIGR02532">
    <property type="entry name" value="IV_pilin_GFxxxE"/>
    <property type="match status" value="1"/>
</dbReference>
<sequence>MRIPRRRPAAGFTLIELLVVIAIIAVLIALLLPAVQSAREAARRAQCTNNLKQMGLAMHNYHDAQGQFPAGYLTLIGGNTFMGAPDALTRDTGPGWAWGSMLLPYMEQSTLYAALNVNLPCWDASNTTGARVSVATYLCPSVSDASRVYDVKNQAGTVLTTFSRSHYGGNSGRQEAWAFATDDWTSLSDGPIYRNAKVRIAGVTDGLSNTVFVGEHSAALSDKTWVGVVPGAVGCPTRKFAFAACDVAATQVLVHSGPNPWETPPLVHPPNSRLAKICGMYAEHPGGCNVMMGDGSVRFASANISQLVWPALATCAGGEIISSDQY</sequence>
<evidence type="ECO:0000313" key="2">
    <source>
        <dbReference type="EMBL" id="MDG3005728.1"/>
    </source>
</evidence>
<accession>A0ABT6FEC0</accession>
<dbReference type="Gene3D" id="3.30.700.10">
    <property type="entry name" value="Glycoprotein, Type 4 Pilin"/>
    <property type="match status" value="1"/>
</dbReference>
<name>A0ABT6FEC0_9BACT</name>
<dbReference type="InterPro" id="IPR011453">
    <property type="entry name" value="DUF1559"/>
</dbReference>
<evidence type="ECO:0000313" key="3">
    <source>
        <dbReference type="Proteomes" id="UP001216907"/>
    </source>
</evidence>
<feature type="domain" description="DUF1559" evidence="1">
    <location>
        <begin position="36"/>
        <end position="305"/>
    </location>
</feature>
<dbReference type="InterPro" id="IPR027558">
    <property type="entry name" value="Pre_pil_HX9DG_C"/>
</dbReference>
<dbReference type="NCBIfam" id="TIGR04294">
    <property type="entry name" value="pre_pil_HX9DG"/>
    <property type="match status" value="1"/>
</dbReference>
<dbReference type="Pfam" id="PF07963">
    <property type="entry name" value="N_methyl"/>
    <property type="match status" value="1"/>
</dbReference>
<gene>
    <name evidence="2" type="ORF">PZE19_18220</name>
</gene>
<dbReference type="Pfam" id="PF07596">
    <property type="entry name" value="SBP_bac_10"/>
    <property type="match status" value="1"/>
</dbReference>
<keyword evidence="3" id="KW-1185">Reference proteome</keyword>
<dbReference type="PANTHER" id="PTHR30093:SF2">
    <property type="entry name" value="TYPE II SECRETION SYSTEM PROTEIN H"/>
    <property type="match status" value="1"/>
</dbReference>
<dbReference type="InterPro" id="IPR012902">
    <property type="entry name" value="N_methyl_site"/>
</dbReference>
<dbReference type="PANTHER" id="PTHR30093">
    <property type="entry name" value="GENERAL SECRETION PATHWAY PROTEIN G"/>
    <property type="match status" value="1"/>
</dbReference>
<comment type="caution">
    <text evidence="2">The sequence shown here is derived from an EMBL/GenBank/DDBJ whole genome shotgun (WGS) entry which is preliminary data.</text>
</comment>
<dbReference type="Proteomes" id="UP001216907">
    <property type="component" value="Unassembled WGS sequence"/>
</dbReference>
<dbReference type="EMBL" id="JARRAG010000002">
    <property type="protein sequence ID" value="MDG3005728.1"/>
    <property type="molecule type" value="Genomic_DNA"/>
</dbReference>
<dbReference type="RefSeq" id="WP_277862058.1">
    <property type="nucleotide sequence ID" value="NZ_JARRAG010000002.1"/>
</dbReference>
<protein>
    <submittedName>
        <fullName evidence="2">DUF1559 domain-containing protein</fullName>
    </submittedName>
</protein>
<dbReference type="InterPro" id="IPR045584">
    <property type="entry name" value="Pilin-like"/>
</dbReference>
<reference evidence="2 3" key="1">
    <citation type="submission" date="2023-03" db="EMBL/GenBank/DDBJ databases">
        <title>Paludisphaera mucosa sp. nov. a novel planctomycete from northern fen.</title>
        <authorList>
            <person name="Ivanova A."/>
        </authorList>
    </citation>
    <scope>NUCLEOTIDE SEQUENCE [LARGE SCALE GENOMIC DNA]</scope>
    <source>
        <strain evidence="2 3">Pla2</strain>
    </source>
</reference>
<evidence type="ECO:0000259" key="1">
    <source>
        <dbReference type="Pfam" id="PF07596"/>
    </source>
</evidence>